<evidence type="ECO:0000259" key="4">
    <source>
        <dbReference type="Pfam" id="PF02872"/>
    </source>
</evidence>
<reference evidence="6 7" key="1">
    <citation type="submission" date="2020-08" db="EMBL/GenBank/DDBJ databases">
        <title>Genome public.</title>
        <authorList>
            <person name="Liu C."/>
            <person name="Sun Q."/>
        </authorList>
    </citation>
    <scope>NUCLEOTIDE SEQUENCE [LARGE SCALE GENOMIC DNA]</scope>
    <source>
        <strain evidence="6 7">NSJ-37</strain>
    </source>
</reference>
<dbReference type="PRINTS" id="PR01607">
    <property type="entry name" value="APYRASEFAMLY"/>
</dbReference>
<dbReference type="RefSeq" id="WP_249298393.1">
    <property type="nucleotide sequence ID" value="NZ_JACRSX010000019.1"/>
</dbReference>
<dbReference type="Pfam" id="PF02872">
    <property type="entry name" value="5_nucleotid_C"/>
    <property type="match status" value="1"/>
</dbReference>
<dbReference type="Gene3D" id="3.90.780.10">
    <property type="entry name" value="5'-Nucleotidase, C-terminal domain"/>
    <property type="match status" value="1"/>
</dbReference>
<dbReference type="PANTHER" id="PTHR11575">
    <property type="entry name" value="5'-NUCLEOTIDASE-RELATED"/>
    <property type="match status" value="1"/>
</dbReference>
<feature type="domain" description="Calcineurin-like phosphoesterase" evidence="3">
    <location>
        <begin position="45"/>
        <end position="281"/>
    </location>
</feature>
<comment type="caution">
    <text evidence="6">The sequence shown here is derived from an EMBL/GenBank/DDBJ whole genome shotgun (WGS) entry which is preliminary data.</text>
</comment>
<dbReference type="InterPro" id="IPR013783">
    <property type="entry name" value="Ig-like_fold"/>
</dbReference>
<keyword evidence="1" id="KW-0732">Signal</keyword>
<dbReference type="InterPro" id="IPR036907">
    <property type="entry name" value="5'-Nucleotdase_C_sf"/>
</dbReference>
<dbReference type="Proteomes" id="UP000606193">
    <property type="component" value="Unassembled WGS sequence"/>
</dbReference>
<proteinExistence type="predicted"/>
<organism evidence="6 7">
    <name type="scientific">Jutongia huaianensis</name>
    <dbReference type="NCBI Taxonomy" id="2763668"/>
    <lineage>
        <taxon>Bacteria</taxon>
        <taxon>Bacillati</taxon>
        <taxon>Bacillota</taxon>
        <taxon>Clostridia</taxon>
        <taxon>Lachnospirales</taxon>
        <taxon>Lachnospiraceae</taxon>
        <taxon>Jutongia</taxon>
    </lineage>
</organism>
<gene>
    <name evidence="6" type="ORF">H8704_11825</name>
</gene>
<sequence length="1214" mass="134422">MFQGEKRKQKNKRMSMMLAVIMLAVQLLGAIPVRTASAASDTADLRIMFTTDLHGQVVDVDYSKGTLFANGGLTKASTLLTQAKSEVPDGNTLLFDLGDVMYDYTTDYIYEHDQNEIQPIYQAMASLNYDAIILGNHDYEYTLPYIQKQYEATGLKDKVIASNITDAVTGKHVFNENKIIEKTLTTADGSHVTVKVGVIGESIPTLSKKRCDYTGVLAGEDMVANVQKETKKLKDAGADVVVVLAHSGVGTEQPALMDENVGYALTKIDGVDAVLCGHKHSNFCADGSTYYDKYEGVDTKNHLVNGKNLVMVANSGQGIGVIDLGISPDKRIVSRKSQIRKTKTNTAIDQKIAAYMDKWGTTFAADSTEVLAELKSDARWQNYLGTLEDSSPIQLLNDMAISYGMEYQNNDNTDCKGLPVVAASRYSRYGAGSGLDYYDIKDYFTSADLYQLMNYRIQLWRYKVTGAQLREWLEWSASAYETAGNNVVSGSAISSSPAPEVAASGKPSVTPETSGKPEQMPGVSDVPDVTTGPETTPEAVETAAVTENPFETQELSAGNKGISQTSDLLAGILNYKGSRPLQYSLREMYLTDLSRFYILDGVEYTIDTSVAPRYDYDGKKINDTWRVTSMTRNGQEIKDTDQFLLIVNRLDTTAVPEMFKVEAMTKLSMADTRDYFKKYLMKQAECGTLGNLEDNNWNVKYSDKYYYILKTGSAAQDIVNARSWIKEKLDSSENFDYYRARLDAMDLADHSGPDLNLAALTEIETNHPVKVAVQATDRSGIVSLSYLSGKYLADSIAWNNAKAVQDGVFAADKNTIYSVRAVDGQGNVTIRYIRINNINEGILEAPKVDTYTNRKSYISGKAEPVTTIYFELEDSTVYKTTVNDNGSFKYALPPQNAGKKIFVYVKDDEGRCSARTVVTVKRTGPNKPVMEKLTTAVRTVTGEINDKNVYPFFILDSKKTVFMQDDGTEELYKQCELYNKDYTVEKIAMNIASDGSYTFSLPYLLTAKTEVKMRTVDVANRVSMGTKRVVKQTVPAKPTMQTVTNLSTKVKVFSEEKCKSATITVGKKKYKITKKKYVASKKMYRYQRKITKTNSGVKVNAYLTNTKGNSPVLKTKKIEVVPDTPKVDKLKAGLKKVTGHVDVVGDGTEADGVTVENTNTKVFILVNGKKYIASIDFGGNYTVKLKKPLISKDKVIVKARNKKGMGIKKKYIVK</sequence>
<dbReference type="Gene3D" id="2.60.40.10">
    <property type="entry name" value="Immunoglobulins"/>
    <property type="match status" value="1"/>
</dbReference>
<evidence type="ECO:0000256" key="2">
    <source>
        <dbReference type="SAM" id="MobiDB-lite"/>
    </source>
</evidence>
<evidence type="ECO:0000313" key="6">
    <source>
        <dbReference type="EMBL" id="MBC8563304.1"/>
    </source>
</evidence>
<accession>A0ABR7N414</accession>
<keyword evidence="7" id="KW-1185">Reference proteome</keyword>
<dbReference type="InterPro" id="IPR004843">
    <property type="entry name" value="Calcineurin-like_PHP"/>
</dbReference>
<feature type="region of interest" description="Disordered" evidence="2">
    <location>
        <begin position="491"/>
        <end position="542"/>
    </location>
</feature>
<dbReference type="Pfam" id="PF17936">
    <property type="entry name" value="Big_6"/>
    <property type="match status" value="1"/>
</dbReference>
<feature type="domain" description="5'-Nucleotidase C-terminal" evidence="4">
    <location>
        <begin position="441"/>
        <end position="490"/>
    </location>
</feature>
<evidence type="ECO:0000256" key="1">
    <source>
        <dbReference type="ARBA" id="ARBA00022729"/>
    </source>
</evidence>
<dbReference type="InterPro" id="IPR008334">
    <property type="entry name" value="5'-Nucleotdase_C"/>
</dbReference>
<evidence type="ECO:0000259" key="5">
    <source>
        <dbReference type="Pfam" id="PF17936"/>
    </source>
</evidence>
<evidence type="ECO:0000259" key="3">
    <source>
        <dbReference type="Pfam" id="PF00149"/>
    </source>
</evidence>
<feature type="compositionally biased region" description="Low complexity" evidence="2">
    <location>
        <begin position="529"/>
        <end position="542"/>
    </location>
</feature>
<dbReference type="SUPFAM" id="SSF56300">
    <property type="entry name" value="Metallo-dependent phosphatases"/>
    <property type="match status" value="1"/>
</dbReference>
<dbReference type="Gene3D" id="3.60.21.10">
    <property type="match status" value="1"/>
</dbReference>
<name>A0ABR7N414_9FIRM</name>
<dbReference type="InterPro" id="IPR029052">
    <property type="entry name" value="Metallo-depent_PP-like"/>
</dbReference>
<dbReference type="SUPFAM" id="SSF55816">
    <property type="entry name" value="5'-nucleotidase (syn. UDP-sugar hydrolase), C-terminal domain"/>
    <property type="match status" value="1"/>
</dbReference>
<dbReference type="Pfam" id="PF00149">
    <property type="entry name" value="Metallophos"/>
    <property type="match status" value="1"/>
</dbReference>
<feature type="domain" description="Bacterial Ig" evidence="5">
    <location>
        <begin position="844"/>
        <end position="921"/>
    </location>
</feature>
<dbReference type="EMBL" id="JACRSX010000019">
    <property type="protein sequence ID" value="MBC8563304.1"/>
    <property type="molecule type" value="Genomic_DNA"/>
</dbReference>
<protein>
    <submittedName>
        <fullName evidence="6">Metallophosphoesterase</fullName>
    </submittedName>
</protein>
<dbReference type="PANTHER" id="PTHR11575:SF6">
    <property type="entry name" value="2',3'-CYCLIC-NUCLEOTIDE 2'-PHOSPHODIESTERASE_3'-NUCLEOTIDASE"/>
    <property type="match status" value="1"/>
</dbReference>
<dbReference type="InterPro" id="IPR041498">
    <property type="entry name" value="Big_6"/>
</dbReference>
<evidence type="ECO:0000313" key="7">
    <source>
        <dbReference type="Proteomes" id="UP000606193"/>
    </source>
</evidence>
<dbReference type="InterPro" id="IPR006179">
    <property type="entry name" value="5_nucleotidase/apyrase"/>
</dbReference>